<dbReference type="Pfam" id="PF05368">
    <property type="entry name" value="NmrA"/>
    <property type="match status" value="1"/>
</dbReference>
<dbReference type="EMBL" id="JARVKF010000223">
    <property type="protein sequence ID" value="KAK9420842.1"/>
    <property type="molecule type" value="Genomic_DNA"/>
</dbReference>
<evidence type="ECO:0000313" key="5">
    <source>
        <dbReference type="Proteomes" id="UP001408356"/>
    </source>
</evidence>
<evidence type="ECO:0000256" key="1">
    <source>
        <dbReference type="ARBA" id="ARBA00022857"/>
    </source>
</evidence>
<feature type="domain" description="NmrA-like" evidence="3">
    <location>
        <begin position="6"/>
        <end position="221"/>
    </location>
</feature>
<comment type="caution">
    <text evidence="4">The sequence shown here is derived from an EMBL/GenBank/DDBJ whole genome shotgun (WGS) entry which is preliminary data.</text>
</comment>
<dbReference type="Proteomes" id="UP001408356">
    <property type="component" value="Unassembled WGS sequence"/>
</dbReference>
<evidence type="ECO:0000313" key="4">
    <source>
        <dbReference type="EMBL" id="KAK9420842.1"/>
    </source>
</evidence>
<sequence>MGAIRTVALAGGSGRLGPAILDQLLQHNFDVTVLTRHDSAATFPASAKVKRVDYSSKESLISALHGQDAVVSAIATPALDKQFPLIDAAVEAGVRRFIPSEYGSDTTNPKTVTLPLFRHKVAAQKMLAEYAASSTSGFTYTTVITGPLLEWVLTEGFMNAKEKRAQLYDGGDRVFSTTTLPTVGKAVCSVLAHLAETENREVKVHDTSTTLNKLLAMAQRVVRG</sequence>
<dbReference type="InterPro" id="IPR036291">
    <property type="entry name" value="NAD(P)-bd_dom_sf"/>
</dbReference>
<dbReference type="InterPro" id="IPR008030">
    <property type="entry name" value="NmrA-like"/>
</dbReference>
<organism evidence="4 5">
    <name type="scientific">Seiridium unicorne</name>
    <dbReference type="NCBI Taxonomy" id="138068"/>
    <lineage>
        <taxon>Eukaryota</taxon>
        <taxon>Fungi</taxon>
        <taxon>Dikarya</taxon>
        <taxon>Ascomycota</taxon>
        <taxon>Pezizomycotina</taxon>
        <taxon>Sordariomycetes</taxon>
        <taxon>Xylariomycetidae</taxon>
        <taxon>Amphisphaeriales</taxon>
        <taxon>Sporocadaceae</taxon>
        <taxon>Seiridium</taxon>
    </lineage>
</organism>
<dbReference type="InterPro" id="IPR045312">
    <property type="entry name" value="PCBER-like"/>
</dbReference>
<evidence type="ECO:0000259" key="3">
    <source>
        <dbReference type="Pfam" id="PF05368"/>
    </source>
</evidence>
<keyword evidence="1" id="KW-0521">NADP</keyword>
<dbReference type="PANTHER" id="PTHR47706">
    <property type="entry name" value="NMRA-LIKE FAMILY PROTEIN"/>
    <property type="match status" value="1"/>
</dbReference>
<dbReference type="SUPFAM" id="SSF51735">
    <property type="entry name" value="NAD(P)-binding Rossmann-fold domains"/>
    <property type="match status" value="1"/>
</dbReference>
<dbReference type="CDD" id="cd05259">
    <property type="entry name" value="PCBER_SDR_a"/>
    <property type="match status" value="1"/>
</dbReference>
<protein>
    <submittedName>
        <fullName evidence="4">Oxidoreductase-protein</fullName>
    </submittedName>
</protein>
<dbReference type="PANTHER" id="PTHR47706:SF1">
    <property type="entry name" value="CIPA-LIKE, PUTATIVE (AFU_ORTHOLOGUE AFUA_1G12460)-RELATED"/>
    <property type="match status" value="1"/>
</dbReference>
<evidence type="ECO:0000256" key="2">
    <source>
        <dbReference type="ARBA" id="ARBA00023002"/>
    </source>
</evidence>
<reference evidence="4 5" key="1">
    <citation type="journal article" date="2024" name="J. Plant Pathol.">
        <title>Sequence and assembly of the genome of Seiridium unicorne, isolate CBS 538.82, causal agent of cypress canker disease.</title>
        <authorList>
            <person name="Scali E."/>
            <person name="Rocca G.D."/>
            <person name="Danti R."/>
            <person name="Garbelotto M."/>
            <person name="Barberini S."/>
            <person name="Baroncelli R."/>
            <person name="Emiliani G."/>
        </authorList>
    </citation>
    <scope>NUCLEOTIDE SEQUENCE [LARGE SCALE GENOMIC DNA]</scope>
    <source>
        <strain evidence="4 5">BM-138-508</strain>
    </source>
</reference>
<gene>
    <name evidence="4" type="ORF">SUNI508_00933</name>
</gene>
<dbReference type="Gene3D" id="3.40.50.720">
    <property type="entry name" value="NAD(P)-binding Rossmann-like Domain"/>
    <property type="match status" value="1"/>
</dbReference>
<keyword evidence="2" id="KW-0560">Oxidoreductase</keyword>
<accession>A0ABR2V1R0</accession>
<proteinExistence type="predicted"/>
<keyword evidence="5" id="KW-1185">Reference proteome</keyword>
<dbReference type="InterPro" id="IPR051609">
    <property type="entry name" value="NmrA/Isoflavone_reductase-like"/>
</dbReference>
<name>A0ABR2V1R0_9PEZI</name>